<dbReference type="PANTHER" id="PTHR33376">
    <property type="match status" value="1"/>
</dbReference>
<sequence>MKKRNLVMVLAAALTLTACSGNDGETQAAADQNTAANDVAEESAETGTSAASGETITLRLSNNQPDGNCTTIAVEWFADQVRERTDGRINIEVYNNGTLGDAVSCMEQAQYGGMDIVKADLSTISNFVDDYNALMMPYIYNDTEHFWEVHGGDIGMGILRGEEMKEKKLYGLTYYDGGTRCFYNTKKEIRHPSDMEGMLVRVQESELMMSMVEALGAQAVATAYSEVYSALQTGVVEAAENSIVNYLDQSHYEVAPYFVEDHHTRSADILVMSEITREKLSEEDLKIIDDTALESWEYQKELWAEAEETSRQKLLESNVTITELTAEELAEFQDACKSIWYDYADGKYTDLVDQIVAAGQ</sequence>
<feature type="chain" id="PRO_5039176768" evidence="2">
    <location>
        <begin position="21"/>
        <end position="360"/>
    </location>
</feature>
<dbReference type="NCBIfam" id="NF037995">
    <property type="entry name" value="TRAP_S1"/>
    <property type="match status" value="1"/>
</dbReference>
<dbReference type="PROSITE" id="PS51257">
    <property type="entry name" value="PROKAR_LIPOPROTEIN"/>
    <property type="match status" value="1"/>
</dbReference>
<dbReference type="EMBL" id="DWWT01000034">
    <property type="protein sequence ID" value="HJC06045.1"/>
    <property type="molecule type" value="Genomic_DNA"/>
</dbReference>
<gene>
    <name evidence="3" type="ORF">H9704_07810</name>
</gene>
<dbReference type="InterPro" id="IPR018389">
    <property type="entry name" value="DctP_fam"/>
</dbReference>
<name>A0A9D2MZZ1_9FIRM</name>
<dbReference type="InterPro" id="IPR004682">
    <property type="entry name" value="TRAP_DctP"/>
</dbReference>
<accession>A0A9D2MZZ1</accession>
<evidence type="ECO:0000313" key="4">
    <source>
        <dbReference type="Proteomes" id="UP000823910"/>
    </source>
</evidence>
<dbReference type="InterPro" id="IPR038404">
    <property type="entry name" value="TRAP_DctP_sf"/>
</dbReference>
<dbReference type="AlphaFoldDB" id="A0A9D2MZZ1"/>
<evidence type="ECO:0000256" key="2">
    <source>
        <dbReference type="SAM" id="SignalP"/>
    </source>
</evidence>
<evidence type="ECO:0000256" key="1">
    <source>
        <dbReference type="ARBA" id="ARBA00022729"/>
    </source>
</evidence>
<dbReference type="GO" id="GO:0030288">
    <property type="term" value="C:outer membrane-bounded periplasmic space"/>
    <property type="evidence" value="ECO:0007669"/>
    <property type="project" value="InterPro"/>
</dbReference>
<evidence type="ECO:0000313" key="3">
    <source>
        <dbReference type="EMBL" id="HJC06045.1"/>
    </source>
</evidence>
<dbReference type="Pfam" id="PF03480">
    <property type="entry name" value="DctP"/>
    <property type="match status" value="1"/>
</dbReference>
<dbReference type="GO" id="GO:0030246">
    <property type="term" value="F:carbohydrate binding"/>
    <property type="evidence" value="ECO:0007669"/>
    <property type="project" value="TreeGrafter"/>
</dbReference>
<dbReference type="CDD" id="cd13671">
    <property type="entry name" value="PBP2_TRAP_SBP_like_3"/>
    <property type="match status" value="1"/>
</dbReference>
<protein>
    <submittedName>
        <fullName evidence="3">TRAP transporter substrate-binding protein</fullName>
    </submittedName>
</protein>
<dbReference type="PIRSF" id="PIRSF006470">
    <property type="entry name" value="DctB"/>
    <property type="match status" value="1"/>
</dbReference>
<reference evidence="3" key="1">
    <citation type="journal article" date="2021" name="PeerJ">
        <title>Extensive microbial diversity within the chicken gut microbiome revealed by metagenomics and culture.</title>
        <authorList>
            <person name="Gilroy R."/>
            <person name="Ravi A."/>
            <person name="Getino M."/>
            <person name="Pursley I."/>
            <person name="Horton D.L."/>
            <person name="Alikhan N.F."/>
            <person name="Baker D."/>
            <person name="Gharbi K."/>
            <person name="Hall N."/>
            <person name="Watson M."/>
            <person name="Adriaenssens E.M."/>
            <person name="Foster-Nyarko E."/>
            <person name="Jarju S."/>
            <person name="Secka A."/>
            <person name="Antonio M."/>
            <person name="Oren A."/>
            <person name="Chaudhuri R.R."/>
            <person name="La Ragione R."/>
            <person name="Hildebrand F."/>
            <person name="Pallen M.J."/>
        </authorList>
    </citation>
    <scope>NUCLEOTIDE SEQUENCE</scope>
    <source>
        <strain evidence="3">CHK180-15479</strain>
    </source>
</reference>
<comment type="caution">
    <text evidence="3">The sequence shown here is derived from an EMBL/GenBank/DDBJ whole genome shotgun (WGS) entry which is preliminary data.</text>
</comment>
<dbReference type="Proteomes" id="UP000823910">
    <property type="component" value="Unassembled WGS sequence"/>
</dbReference>
<proteinExistence type="predicted"/>
<dbReference type="GO" id="GO:0055085">
    <property type="term" value="P:transmembrane transport"/>
    <property type="evidence" value="ECO:0007669"/>
    <property type="project" value="InterPro"/>
</dbReference>
<dbReference type="PANTHER" id="PTHR33376:SF2">
    <property type="entry name" value="DICARBOXYLATE-BINDING PERIPLASMIC PROTEIN"/>
    <property type="match status" value="1"/>
</dbReference>
<keyword evidence="1 2" id="KW-0732">Signal</keyword>
<reference evidence="3" key="2">
    <citation type="submission" date="2021-04" db="EMBL/GenBank/DDBJ databases">
        <authorList>
            <person name="Gilroy R."/>
        </authorList>
    </citation>
    <scope>NUCLEOTIDE SEQUENCE</scope>
    <source>
        <strain evidence="3">CHK180-15479</strain>
    </source>
</reference>
<organism evidence="3 4">
    <name type="scientific">Candidatus Enterocloster excrementipullorum</name>
    <dbReference type="NCBI Taxonomy" id="2838559"/>
    <lineage>
        <taxon>Bacteria</taxon>
        <taxon>Bacillati</taxon>
        <taxon>Bacillota</taxon>
        <taxon>Clostridia</taxon>
        <taxon>Lachnospirales</taxon>
        <taxon>Lachnospiraceae</taxon>
        <taxon>Enterocloster</taxon>
    </lineage>
</organism>
<dbReference type="NCBIfam" id="TIGR00787">
    <property type="entry name" value="dctP"/>
    <property type="match status" value="1"/>
</dbReference>
<feature type="signal peptide" evidence="2">
    <location>
        <begin position="1"/>
        <end position="20"/>
    </location>
</feature>
<dbReference type="Gene3D" id="3.40.190.170">
    <property type="entry name" value="Bacterial extracellular solute-binding protein, family 7"/>
    <property type="match status" value="1"/>
</dbReference>